<keyword evidence="3 5" id="KW-0067">ATP-binding</keyword>
<dbReference type="InterPro" id="IPR027417">
    <property type="entry name" value="P-loop_NTPase"/>
</dbReference>
<dbReference type="InterPro" id="IPR032823">
    <property type="entry name" value="BCA_ABC_TP_C"/>
</dbReference>
<dbReference type="GO" id="GO:0042941">
    <property type="term" value="P:D-alanine transmembrane transport"/>
    <property type="evidence" value="ECO:0007669"/>
    <property type="project" value="TreeGrafter"/>
</dbReference>
<keyword evidence="1" id="KW-0813">Transport</keyword>
<dbReference type="OrthoDB" id="44250at2157"/>
<evidence type="ECO:0000256" key="2">
    <source>
        <dbReference type="ARBA" id="ARBA00022741"/>
    </source>
</evidence>
<protein>
    <submittedName>
        <fullName evidence="5">ABC transporter ATP-binding protein</fullName>
    </submittedName>
</protein>
<evidence type="ECO:0000256" key="1">
    <source>
        <dbReference type="ARBA" id="ARBA00022448"/>
    </source>
</evidence>
<dbReference type="RefSeq" id="WP_125671935.1">
    <property type="nucleotide sequence ID" value="NZ_RCOS01000119.1"/>
</dbReference>
<dbReference type="GO" id="GO:1903806">
    <property type="term" value="P:L-isoleucine import across plasma membrane"/>
    <property type="evidence" value="ECO:0007669"/>
    <property type="project" value="TreeGrafter"/>
</dbReference>
<name>A0A429GHZ6_9CREN</name>
<organism evidence="5 6">
    <name type="scientific">Candidatus Methanodesulfokora washburnensis</name>
    <dbReference type="NCBI Taxonomy" id="2478471"/>
    <lineage>
        <taxon>Archaea</taxon>
        <taxon>Thermoproteota</taxon>
        <taxon>Candidatus Korarchaeia</taxon>
        <taxon>Candidatus Korarchaeia incertae sedis</taxon>
        <taxon>Candidatus Methanodesulfokora</taxon>
    </lineage>
</organism>
<dbReference type="GO" id="GO:0016887">
    <property type="term" value="F:ATP hydrolysis activity"/>
    <property type="evidence" value="ECO:0007669"/>
    <property type="project" value="InterPro"/>
</dbReference>
<comment type="caution">
    <text evidence="5">The sequence shown here is derived from an EMBL/GenBank/DDBJ whole genome shotgun (WGS) entry which is preliminary data.</text>
</comment>
<dbReference type="GO" id="GO:0015188">
    <property type="term" value="F:L-isoleucine transmembrane transporter activity"/>
    <property type="evidence" value="ECO:0007669"/>
    <property type="project" value="TreeGrafter"/>
</dbReference>
<dbReference type="GO" id="GO:0015808">
    <property type="term" value="P:L-alanine transport"/>
    <property type="evidence" value="ECO:0007669"/>
    <property type="project" value="TreeGrafter"/>
</dbReference>
<proteinExistence type="predicted"/>
<evidence type="ECO:0000313" key="6">
    <source>
        <dbReference type="Proteomes" id="UP000277582"/>
    </source>
</evidence>
<dbReference type="Gene3D" id="3.40.50.300">
    <property type="entry name" value="P-loop containing nucleotide triphosphate hydrolases"/>
    <property type="match status" value="1"/>
</dbReference>
<accession>A0A429GHZ6</accession>
<sequence length="242" mass="26639">MEGDETILEVINITKKFGGLTALNNVSFDVRKGEILAVIGPNGAGKTTLVNIISGILRPTAGRVVYKGIDITNTRPNKRAKMGIARTFQVPIYIKNLRAIDSVAIPLTWKLKDLDLARKKAADLLERVGFDNPYKMGKDLTLTEEKRLEIARALALEPELLLLDEPAAGLRPNEIDELESLILSIAKQRNITIILIEHIIKFVMKICHRVIVLNFGNKIAEGSPEDVVANPDVITAYLGGII</sequence>
<reference evidence="5 6" key="1">
    <citation type="submission" date="2018-10" db="EMBL/GenBank/DDBJ databases">
        <title>Co-occurring genomic capacity for anaerobic methane metabolism and dissimilatory sulfite reduction discovered in the Korarchaeota.</title>
        <authorList>
            <person name="Mckay L.J."/>
            <person name="Dlakic M."/>
            <person name="Fields M.W."/>
            <person name="Delmont T.O."/>
            <person name="Eren A.M."/>
            <person name="Jay Z.J."/>
            <person name="Klingelsmith K.B."/>
            <person name="Rusch D.B."/>
            <person name="Inskeep W.P."/>
        </authorList>
    </citation>
    <scope>NUCLEOTIDE SEQUENCE [LARGE SCALE GENOMIC DNA]</scope>
    <source>
        <strain evidence="5 6">MDKW</strain>
    </source>
</reference>
<dbReference type="EMBL" id="RCOS01000119">
    <property type="protein sequence ID" value="RSN73395.1"/>
    <property type="molecule type" value="Genomic_DNA"/>
</dbReference>
<evidence type="ECO:0000313" key="5">
    <source>
        <dbReference type="EMBL" id="RSN73395.1"/>
    </source>
</evidence>
<dbReference type="GO" id="GO:0015192">
    <property type="term" value="F:L-phenylalanine transmembrane transporter activity"/>
    <property type="evidence" value="ECO:0007669"/>
    <property type="project" value="TreeGrafter"/>
</dbReference>
<keyword evidence="2" id="KW-0547">Nucleotide-binding</keyword>
<dbReference type="SMART" id="SM00382">
    <property type="entry name" value="AAA"/>
    <property type="match status" value="1"/>
</dbReference>
<dbReference type="GO" id="GO:0005886">
    <property type="term" value="C:plasma membrane"/>
    <property type="evidence" value="ECO:0007669"/>
    <property type="project" value="TreeGrafter"/>
</dbReference>
<dbReference type="SUPFAM" id="SSF52540">
    <property type="entry name" value="P-loop containing nucleoside triphosphate hydrolases"/>
    <property type="match status" value="1"/>
</dbReference>
<feature type="domain" description="ABC transporter" evidence="4">
    <location>
        <begin position="8"/>
        <end position="240"/>
    </location>
</feature>
<dbReference type="Pfam" id="PF00005">
    <property type="entry name" value="ABC_tran"/>
    <property type="match status" value="1"/>
</dbReference>
<evidence type="ECO:0000256" key="3">
    <source>
        <dbReference type="ARBA" id="ARBA00022840"/>
    </source>
</evidence>
<dbReference type="GO" id="GO:1903805">
    <property type="term" value="P:L-valine import across plasma membrane"/>
    <property type="evidence" value="ECO:0007669"/>
    <property type="project" value="TreeGrafter"/>
</dbReference>
<dbReference type="PROSITE" id="PS50893">
    <property type="entry name" value="ABC_TRANSPORTER_2"/>
    <property type="match status" value="1"/>
</dbReference>
<evidence type="ECO:0000259" key="4">
    <source>
        <dbReference type="PROSITE" id="PS50893"/>
    </source>
</evidence>
<dbReference type="PANTHER" id="PTHR45772:SF7">
    <property type="entry name" value="AMINO ACID ABC TRANSPORTER ATP-BINDING PROTEIN"/>
    <property type="match status" value="1"/>
</dbReference>
<dbReference type="GO" id="GO:0005304">
    <property type="term" value="F:L-valine transmembrane transporter activity"/>
    <property type="evidence" value="ECO:0007669"/>
    <property type="project" value="TreeGrafter"/>
</dbReference>
<keyword evidence="6" id="KW-1185">Reference proteome</keyword>
<dbReference type="AlphaFoldDB" id="A0A429GHZ6"/>
<dbReference type="InterPro" id="IPR003439">
    <property type="entry name" value="ABC_transporter-like_ATP-bd"/>
</dbReference>
<gene>
    <name evidence="5" type="ORF">D6D85_10565</name>
</gene>
<dbReference type="InterPro" id="IPR003593">
    <property type="entry name" value="AAA+_ATPase"/>
</dbReference>
<dbReference type="GO" id="GO:0005524">
    <property type="term" value="F:ATP binding"/>
    <property type="evidence" value="ECO:0007669"/>
    <property type="project" value="UniProtKB-KW"/>
</dbReference>
<dbReference type="InterPro" id="IPR051120">
    <property type="entry name" value="ABC_AA/LPS_Transport"/>
</dbReference>
<dbReference type="Pfam" id="PF12399">
    <property type="entry name" value="BCA_ABC_TP_C"/>
    <property type="match status" value="1"/>
</dbReference>
<dbReference type="PANTHER" id="PTHR45772">
    <property type="entry name" value="CONSERVED COMPONENT OF ABC TRANSPORTER FOR NATURAL AMINO ACIDS-RELATED"/>
    <property type="match status" value="1"/>
</dbReference>
<dbReference type="Proteomes" id="UP000277582">
    <property type="component" value="Unassembled WGS sequence"/>
</dbReference>